<protein>
    <submittedName>
        <fullName evidence="1">Uncharacterized protein</fullName>
    </submittedName>
</protein>
<reference evidence="2" key="1">
    <citation type="journal article" date="2023" name="Nat. Plants">
        <title>Single-cell RNA sequencing provides a high-resolution roadmap for understanding the multicellular compartmentation of specialized metabolism.</title>
        <authorList>
            <person name="Sun S."/>
            <person name="Shen X."/>
            <person name="Li Y."/>
            <person name="Li Y."/>
            <person name="Wang S."/>
            <person name="Li R."/>
            <person name="Zhang H."/>
            <person name="Shen G."/>
            <person name="Guo B."/>
            <person name="Wei J."/>
            <person name="Xu J."/>
            <person name="St-Pierre B."/>
            <person name="Chen S."/>
            <person name="Sun C."/>
        </authorList>
    </citation>
    <scope>NUCLEOTIDE SEQUENCE [LARGE SCALE GENOMIC DNA]</scope>
</reference>
<organism evidence="1 2">
    <name type="scientific">Catharanthus roseus</name>
    <name type="common">Madagascar periwinkle</name>
    <name type="synonym">Vinca rosea</name>
    <dbReference type="NCBI Taxonomy" id="4058"/>
    <lineage>
        <taxon>Eukaryota</taxon>
        <taxon>Viridiplantae</taxon>
        <taxon>Streptophyta</taxon>
        <taxon>Embryophyta</taxon>
        <taxon>Tracheophyta</taxon>
        <taxon>Spermatophyta</taxon>
        <taxon>Magnoliopsida</taxon>
        <taxon>eudicotyledons</taxon>
        <taxon>Gunneridae</taxon>
        <taxon>Pentapetalae</taxon>
        <taxon>asterids</taxon>
        <taxon>lamiids</taxon>
        <taxon>Gentianales</taxon>
        <taxon>Apocynaceae</taxon>
        <taxon>Rauvolfioideae</taxon>
        <taxon>Vinceae</taxon>
        <taxon>Catharanthinae</taxon>
        <taxon>Catharanthus</taxon>
    </lineage>
</organism>
<keyword evidence="2" id="KW-1185">Reference proteome</keyword>
<dbReference type="Proteomes" id="UP001060085">
    <property type="component" value="Linkage Group LG05"/>
</dbReference>
<evidence type="ECO:0000313" key="1">
    <source>
        <dbReference type="EMBL" id="KAI5662275.1"/>
    </source>
</evidence>
<sequence>MASLLEKNPDCAVRIEGRNTVEEVLHQCNQRGYRCYWRNCEENNILSDIVVVHSVSILIMRTWPLTHIDQNIVGKLTPKIGKERAELLINII</sequence>
<proteinExistence type="predicted"/>
<name>A0ACC0AN13_CATRO</name>
<accession>A0ACC0AN13</accession>
<evidence type="ECO:0000313" key="2">
    <source>
        <dbReference type="Proteomes" id="UP001060085"/>
    </source>
</evidence>
<dbReference type="EMBL" id="CM044705">
    <property type="protein sequence ID" value="KAI5662275.1"/>
    <property type="molecule type" value="Genomic_DNA"/>
</dbReference>
<comment type="caution">
    <text evidence="1">The sequence shown here is derived from an EMBL/GenBank/DDBJ whole genome shotgun (WGS) entry which is preliminary data.</text>
</comment>
<gene>
    <name evidence="1" type="ORF">M9H77_21598</name>
</gene>